<comment type="similarity">
    <text evidence="2">Belongs to the TMEM200 family.</text>
</comment>
<organism evidence="8 9">
    <name type="scientific">Cuculus canorus</name>
    <name type="common">Common cuckoo</name>
    <dbReference type="NCBI Taxonomy" id="55661"/>
    <lineage>
        <taxon>Eukaryota</taxon>
        <taxon>Metazoa</taxon>
        <taxon>Chordata</taxon>
        <taxon>Craniata</taxon>
        <taxon>Vertebrata</taxon>
        <taxon>Euteleostomi</taxon>
        <taxon>Archelosauria</taxon>
        <taxon>Archosauria</taxon>
        <taxon>Dinosauria</taxon>
        <taxon>Saurischia</taxon>
        <taxon>Theropoda</taxon>
        <taxon>Coelurosauria</taxon>
        <taxon>Aves</taxon>
        <taxon>Neognathae</taxon>
        <taxon>Neoaves</taxon>
        <taxon>Otidimorphae</taxon>
        <taxon>Cuculiformes</taxon>
        <taxon>Cuculidae</taxon>
        <taxon>Cuculus</taxon>
    </lineage>
</organism>
<comment type="subcellular location">
    <subcellularLocation>
        <location evidence="1">Membrane</location>
        <topology evidence="1">Multi-pass membrane protein</topology>
    </subcellularLocation>
</comment>
<dbReference type="Pfam" id="PF10177">
    <property type="entry name" value="DUF2371"/>
    <property type="match status" value="1"/>
</dbReference>
<feature type="non-terminal residue" evidence="8">
    <location>
        <position position="162"/>
    </location>
</feature>
<dbReference type="PANTHER" id="PTHR31815">
    <property type="entry name" value="AGAP005329-PA"/>
    <property type="match status" value="1"/>
</dbReference>
<dbReference type="AlphaFoldDB" id="A0A091GJ88"/>
<protein>
    <submittedName>
        <fullName evidence="8">Transmembrane protein 200C</fullName>
    </submittedName>
</protein>
<sequence length="162" mass="17903">MIATGGLLRISARKQDPLRPQSQIPKRKRKAKKKRKNDVVVVKGKLKLCSVSGLIALCGILVLLVGIALAVVGYWPKPSQVYKGGSFSGGWHQAPQVGFLFRLFSSYLHSDKLKVLGPLIMGIGIFLFICANAVLHENRDKKTKIINLRDLYSTVIDAHSLR</sequence>
<evidence type="ECO:0000256" key="4">
    <source>
        <dbReference type="ARBA" id="ARBA00022989"/>
    </source>
</evidence>
<reference evidence="8 9" key="1">
    <citation type="submission" date="2014-04" db="EMBL/GenBank/DDBJ databases">
        <title>Genome evolution of avian class.</title>
        <authorList>
            <person name="Zhang G."/>
            <person name="Li C."/>
        </authorList>
    </citation>
    <scope>NUCLEOTIDE SEQUENCE [LARGE SCALE GENOMIC DNA]</scope>
    <source>
        <strain evidence="8">BGI_N303</strain>
    </source>
</reference>
<feature type="compositionally biased region" description="Basic residues" evidence="6">
    <location>
        <begin position="25"/>
        <end position="36"/>
    </location>
</feature>
<feature type="transmembrane region" description="Helical" evidence="7">
    <location>
        <begin position="53"/>
        <end position="75"/>
    </location>
</feature>
<evidence type="ECO:0000313" key="9">
    <source>
        <dbReference type="Proteomes" id="UP000053760"/>
    </source>
</evidence>
<evidence type="ECO:0000256" key="7">
    <source>
        <dbReference type="SAM" id="Phobius"/>
    </source>
</evidence>
<accession>A0A091GJ88</accession>
<dbReference type="Proteomes" id="UP000053760">
    <property type="component" value="Unassembled WGS sequence"/>
</dbReference>
<keyword evidence="9" id="KW-1185">Reference proteome</keyword>
<name>A0A091GJ88_CUCCA</name>
<feature type="transmembrane region" description="Helical" evidence="7">
    <location>
        <begin position="115"/>
        <end position="135"/>
    </location>
</feature>
<keyword evidence="5 7" id="KW-0472">Membrane</keyword>
<feature type="region of interest" description="Disordered" evidence="6">
    <location>
        <begin position="16"/>
        <end position="36"/>
    </location>
</feature>
<dbReference type="EMBL" id="KL448232">
    <property type="protein sequence ID" value="KFO81381.1"/>
    <property type="molecule type" value="Genomic_DNA"/>
</dbReference>
<dbReference type="GO" id="GO:0016020">
    <property type="term" value="C:membrane"/>
    <property type="evidence" value="ECO:0007669"/>
    <property type="project" value="UniProtKB-SubCell"/>
</dbReference>
<evidence type="ECO:0000256" key="1">
    <source>
        <dbReference type="ARBA" id="ARBA00004141"/>
    </source>
</evidence>
<dbReference type="PANTHER" id="PTHR31815:SF2">
    <property type="entry name" value="TRANSMEMBRANE PROTEIN 200C"/>
    <property type="match status" value="1"/>
</dbReference>
<keyword evidence="4 7" id="KW-1133">Transmembrane helix</keyword>
<evidence type="ECO:0000256" key="2">
    <source>
        <dbReference type="ARBA" id="ARBA00005308"/>
    </source>
</evidence>
<evidence type="ECO:0000256" key="3">
    <source>
        <dbReference type="ARBA" id="ARBA00022692"/>
    </source>
</evidence>
<evidence type="ECO:0000313" key="8">
    <source>
        <dbReference type="EMBL" id="KFO81381.1"/>
    </source>
</evidence>
<proteinExistence type="inferred from homology"/>
<dbReference type="InterPro" id="IPR018787">
    <property type="entry name" value="DUF2371_TMEM200"/>
</dbReference>
<gene>
    <name evidence="8" type="ORF">N303_01586</name>
</gene>
<evidence type="ECO:0000256" key="6">
    <source>
        <dbReference type="SAM" id="MobiDB-lite"/>
    </source>
</evidence>
<keyword evidence="3 7" id="KW-0812">Transmembrane</keyword>
<evidence type="ECO:0000256" key="5">
    <source>
        <dbReference type="ARBA" id="ARBA00023136"/>
    </source>
</evidence>